<evidence type="ECO:0000313" key="2">
    <source>
        <dbReference type="EMBL" id="MBB5318325.1"/>
    </source>
</evidence>
<name>A0A7W8MSY5_9BACT</name>
<keyword evidence="3" id="KW-1185">Reference proteome</keyword>
<keyword evidence="1" id="KW-1133">Transmembrane helix</keyword>
<evidence type="ECO:0000313" key="3">
    <source>
        <dbReference type="Proteomes" id="UP000568106"/>
    </source>
</evidence>
<protein>
    <submittedName>
        <fullName evidence="2">Membrane protein</fullName>
    </submittedName>
</protein>
<proteinExistence type="predicted"/>
<sequence length="108" mass="12255">MSPEQKQPNPEDTNAELAFVQQALAAADRSERSSRIIVGVLAILAVVVFIWMHLHMFPPETLGGLLHSILRVDLFFLVLLFAIAMYLRQVMNKNTRTILRALANTRQR</sequence>
<gene>
    <name evidence="2" type="ORF">HDF09_003022</name>
</gene>
<accession>A0A7W8MSY5</accession>
<feature type="transmembrane region" description="Helical" evidence="1">
    <location>
        <begin position="36"/>
        <end position="54"/>
    </location>
</feature>
<keyword evidence="1" id="KW-0812">Transmembrane</keyword>
<organism evidence="2 3">
    <name type="scientific">Tunturiibacter empetritectus</name>
    <dbReference type="NCBI Taxonomy" id="3069691"/>
    <lineage>
        <taxon>Bacteria</taxon>
        <taxon>Pseudomonadati</taxon>
        <taxon>Acidobacteriota</taxon>
        <taxon>Terriglobia</taxon>
        <taxon>Terriglobales</taxon>
        <taxon>Acidobacteriaceae</taxon>
        <taxon>Tunturiibacter</taxon>
    </lineage>
</organism>
<comment type="caution">
    <text evidence="2">The sequence shown here is derived from an EMBL/GenBank/DDBJ whole genome shotgun (WGS) entry which is preliminary data.</text>
</comment>
<keyword evidence="1" id="KW-0472">Membrane</keyword>
<dbReference type="Proteomes" id="UP000568106">
    <property type="component" value="Unassembled WGS sequence"/>
</dbReference>
<evidence type="ECO:0000256" key="1">
    <source>
        <dbReference type="SAM" id="Phobius"/>
    </source>
</evidence>
<feature type="transmembrane region" description="Helical" evidence="1">
    <location>
        <begin position="66"/>
        <end position="87"/>
    </location>
</feature>
<reference evidence="2" key="1">
    <citation type="submission" date="2020-08" db="EMBL/GenBank/DDBJ databases">
        <title>Genomic Encyclopedia of Type Strains, Phase IV (KMG-V): Genome sequencing to study the core and pangenomes of soil and plant-associated prokaryotes.</title>
        <authorList>
            <person name="Whitman W."/>
        </authorList>
    </citation>
    <scope>NUCLEOTIDE SEQUENCE [LARGE SCALE GENOMIC DNA]</scope>
    <source>
        <strain evidence="2">M8UP27</strain>
    </source>
</reference>
<dbReference type="EMBL" id="JACHDY010000004">
    <property type="protein sequence ID" value="MBB5318325.1"/>
    <property type="molecule type" value="Genomic_DNA"/>
</dbReference>
<dbReference type="AlphaFoldDB" id="A0A7W8MSY5"/>